<evidence type="ECO:0000256" key="1">
    <source>
        <dbReference type="SAM" id="MobiDB-lite"/>
    </source>
</evidence>
<reference evidence="2 3" key="1">
    <citation type="submission" date="2020-03" db="EMBL/GenBank/DDBJ databases">
        <title>Genomic Encyclopedia of Type Strains, Phase IV (KMG-IV): sequencing the most valuable type-strain genomes for metagenomic binning, comparative biology and taxonomic classification.</title>
        <authorList>
            <person name="Goeker M."/>
        </authorList>
    </citation>
    <scope>NUCLEOTIDE SEQUENCE [LARGE SCALE GENOMIC DNA]</scope>
    <source>
        <strain evidence="2 3">DSM 4736</strain>
    </source>
</reference>
<dbReference type="RefSeq" id="WP_168048992.1">
    <property type="nucleotide sequence ID" value="NZ_JAATJM010000002.1"/>
</dbReference>
<accession>A0A7X5YMH0</accession>
<feature type="compositionally biased region" description="Low complexity" evidence="1">
    <location>
        <begin position="58"/>
        <end position="68"/>
    </location>
</feature>
<proteinExistence type="predicted"/>
<keyword evidence="3" id="KW-1185">Reference proteome</keyword>
<evidence type="ECO:0000313" key="3">
    <source>
        <dbReference type="Proteomes" id="UP000587415"/>
    </source>
</evidence>
<dbReference type="EMBL" id="JAATJM010000002">
    <property type="protein sequence ID" value="NJC42648.1"/>
    <property type="molecule type" value="Genomic_DNA"/>
</dbReference>
<dbReference type="Proteomes" id="UP000587415">
    <property type="component" value="Unassembled WGS sequence"/>
</dbReference>
<name>A0A7X5YMH0_9CAUL</name>
<sequence>MTRPQDESEGEADEIADAGAFVQQVSPRAGGEAAANRETDSGGGYNEQQDARLLHGQAATAADAGTVAPDQTRAQDEVGSANSSSSH</sequence>
<dbReference type="AlphaFoldDB" id="A0A7X5YMH0"/>
<evidence type="ECO:0000313" key="2">
    <source>
        <dbReference type="EMBL" id="NJC42648.1"/>
    </source>
</evidence>
<feature type="region of interest" description="Disordered" evidence="1">
    <location>
        <begin position="1"/>
        <end position="87"/>
    </location>
</feature>
<gene>
    <name evidence="2" type="ORF">GGQ87_002943</name>
</gene>
<comment type="caution">
    <text evidence="2">The sequence shown here is derived from an EMBL/GenBank/DDBJ whole genome shotgun (WGS) entry which is preliminary data.</text>
</comment>
<protein>
    <submittedName>
        <fullName evidence="2">Uncharacterized protein</fullName>
    </submittedName>
</protein>
<feature type="compositionally biased region" description="Acidic residues" evidence="1">
    <location>
        <begin position="7"/>
        <end position="16"/>
    </location>
</feature>
<organism evidence="2 3">
    <name type="scientific">Brevundimonas alba</name>
    <dbReference type="NCBI Taxonomy" id="74314"/>
    <lineage>
        <taxon>Bacteria</taxon>
        <taxon>Pseudomonadati</taxon>
        <taxon>Pseudomonadota</taxon>
        <taxon>Alphaproteobacteria</taxon>
        <taxon>Caulobacterales</taxon>
        <taxon>Caulobacteraceae</taxon>
        <taxon>Brevundimonas</taxon>
    </lineage>
</organism>